<feature type="domain" description="RTR1-type" evidence="14">
    <location>
        <begin position="82"/>
        <end position="170"/>
    </location>
</feature>
<evidence type="ECO:0000256" key="5">
    <source>
        <dbReference type="ARBA" id="ARBA00022801"/>
    </source>
</evidence>
<keyword evidence="8 12" id="KW-0539">Nucleus</keyword>
<accession>A0A9P4S535</accession>
<dbReference type="PROSITE" id="PS51479">
    <property type="entry name" value="ZF_RTR1"/>
    <property type="match status" value="1"/>
</dbReference>
<dbReference type="GO" id="GO:0005737">
    <property type="term" value="C:cytoplasm"/>
    <property type="evidence" value="ECO:0007669"/>
    <property type="project" value="TreeGrafter"/>
</dbReference>
<sequence>MPPKSILKNSTGGATENSVAISADNRDPRKLEIAVQHATRIQQQKNYETLIFEAIEALLDFPQSPNADPARPSPEDASRFTSLILPFQPGDYDSMMEERHCADLCGYAMCPRAPKRTPNSGTHVIIPGRGGQSLKVITKKEAEQWCSPDCAKRAMYVKVQLSEKPAWERRAGAAPKITLLVDAPRISMTLPIRSKVPMTTAVVRDQAIHTAMADLELERGDKATSTRPTGLISSDVVEKDVVRPASPPRVDIDANGDDHMAIDGYKPRTEHHSQSHFDNNYDVLRDWNT</sequence>
<evidence type="ECO:0000313" key="15">
    <source>
        <dbReference type="EMBL" id="KAF2836020.1"/>
    </source>
</evidence>
<comment type="catalytic activity">
    <reaction evidence="10 12">
        <text>O-phospho-L-threonyl-[protein] + H2O = L-threonyl-[protein] + phosphate</text>
        <dbReference type="Rhea" id="RHEA:47004"/>
        <dbReference type="Rhea" id="RHEA-COMP:11060"/>
        <dbReference type="Rhea" id="RHEA-COMP:11605"/>
        <dbReference type="ChEBI" id="CHEBI:15377"/>
        <dbReference type="ChEBI" id="CHEBI:30013"/>
        <dbReference type="ChEBI" id="CHEBI:43474"/>
        <dbReference type="ChEBI" id="CHEBI:61977"/>
        <dbReference type="EC" id="3.1.3.16"/>
    </reaction>
</comment>
<keyword evidence="6 12" id="KW-0862">Zinc</keyword>
<feature type="region of interest" description="Disordered" evidence="13">
    <location>
        <begin position="1"/>
        <end position="23"/>
    </location>
</feature>
<dbReference type="EMBL" id="MU006105">
    <property type="protein sequence ID" value="KAF2836020.1"/>
    <property type="molecule type" value="Genomic_DNA"/>
</dbReference>
<evidence type="ECO:0000313" key="16">
    <source>
        <dbReference type="Proteomes" id="UP000799429"/>
    </source>
</evidence>
<dbReference type="EC" id="3.1.3.16" evidence="12"/>
<comment type="subcellular location">
    <subcellularLocation>
        <location evidence="1 12">Nucleus</location>
    </subcellularLocation>
</comment>
<organism evidence="15 16">
    <name type="scientific">Patellaria atrata CBS 101060</name>
    <dbReference type="NCBI Taxonomy" id="1346257"/>
    <lineage>
        <taxon>Eukaryota</taxon>
        <taxon>Fungi</taxon>
        <taxon>Dikarya</taxon>
        <taxon>Ascomycota</taxon>
        <taxon>Pezizomycotina</taxon>
        <taxon>Dothideomycetes</taxon>
        <taxon>Dothideomycetes incertae sedis</taxon>
        <taxon>Patellariales</taxon>
        <taxon>Patellariaceae</taxon>
        <taxon>Patellaria</taxon>
    </lineage>
</organism>
<protein>
    <recommendedName>
        <fullName evidence="12">RNA polymerase II subunit B1 CTD phosphatase RPAP2 homolog</fullName>
        <ecNumber evidence="12">3.1.3.16</ecNumber>
    </recommendedName>
</protein>
<comment type="similarity">
    <text evidence="2 11 12">Belongs to the RPAP2 family.</text>
</comment>
<evidence type="ECO:0000256" key="2">
    <source>
        <dbReference type="ARBA" id="ARBA00005676"/>
    </source>
</evidence>
<dbReference type="AlphaFoldDB" id="A0A9P4S535"/>
<evidence type="ECO:0000256" key="12">
    <source>
        <dbReference type="RuleBase" id="RU367080"/>
    </source>
</evidence>
<evidence type="ECO:0000259" key="14">
    <source>
        <dbReference type="PROSITE" id="PS51479"/>
    </source>
</evidence>
<evidence type="ECO:0000256" key="1">
    <source>
        <dbReference type="ARBA" id="ARBA00004123"/>
    </source>
</evidence>
<dbReference type="InterPro" id="IPR038534">
    <property type="entry name" value="Rtr1/RPAP2_sf"/>
</dbReference>
<keyword evidence="4 12" id="KW-0863">Zinc-finger</keyword>
<keyword evidence="3 12" id="KW-0479">Metal-binding</keyword>
<dbReference type="PANTHER" id="PTHR14732:SF0">
    <property type="entry name" value="RNA POLYMERASE II SUBUNIT B1 CTD PHOSPHATASE RPAP2-RELATED"/>
    <property type="match status" value="1"/>
</dbReference>
<dbReference type="Pfam" id="PF04181">
    <property type="entry name" value="RPAP2_Rtr1"/>
    <property type="match status" value="1"/>
</dbReference>
<evidence type="ECO:0000256" key="11">
    <source>
        <dbReference type="PROSITE-ProRule" id="PRU00812"/>
    </source>
</evidence>
<dbReference type="GO" id="GO:0005634">
    <property type="term" value="C:nucleus"/>
    <property type="evidence" value="ECO:0007669"/>
    <property type="project" value="UniProtKB-SubCell"/>
</dbReference>
<evidence type="ECO:0000256" key="10">
    <source>
        <dbReference type="ARBA" id="ARBA00048336"/>
    </source>
</evidence>
<comment type="caution">
    <text evidence="15">The sequence shown here is derived from an EMBL/GenBank/DDBJ whole genome shotgun (WGS) entry which is preliminary data.</text>
</comment>
<evidence type="ECO:0000256" key="4">
    <source>
        <dbReference type="ARBA" id="ARBA00022771"/>
    </source>
</evidence>
<keyword evidence="5 12" id="KW-0378">Hydrolase</keyword>
<comment type="function">
    <text evidence="12">Putative RNA polymerase II subunit B1 C-terminal domain (CTD) phosphatase involved in RNA polymerase II transcription regulation.</text>
</comment>
<evidence type="ECO:0000256" key="7">
    <source>
        <dbReference type="ARBA" id="ARBA00022912"/>
    </source>
</evidence>
<reference evidence="15" key="1">
    <citation type="journal article" date="2020" name="Stud. Mycol.">
        <title>101 Dothideomycetes genomes: a test case for predicting lifestyles and emergence of pathogens.</title>
        <authorList>
            <person name="Haridas S."/>
            <person name="Albert R."/>
            <person name="Binder M."/>
            <person name="Bloem J."/>
            <person name="Labutti K."/>
            <person name="Salamov A."/>
            <person name="Andreopoulos B."/>
            <person name="Baker S."/>
            <person name="Barry K."/>
            <person name="Bills G."/>
            <person name="Bluhm B."/>
            <person name="Cannon C."/>
            <person name="Castanera R."/>
            <person name="Culley D."/>
            <person name="Daum C."/>
            <person name="Ezra D."/>
            <person name="Gonzalez J."/>
            <person name="Henrissat B."/>
            <person name="Kuo A."/>
            <person name="Liang C."/>
            <person name="Lipzen A."/>
            <person name="Lutzoni F."/>
            <person name="Magnuson J."/>
            <person name="Mondo S."/>
            <person name="Nolan M."/>
            <person name="Ohm R."/>
            <person name="Pangilinan J."/>
            <person name="Park H.-J."/>
            <person name="Ramirez L."/>
            <person name="Alfaro M."/>
            <person name="Sun H."/>
            <person name="Tritt A."/>
            <person name="Yoshinaga Y."/>
            <person name="Zwiers L.-H."/>
            <person name="Turgeon B."/>
            <person name="Goodwin S."/>
            <person name="Spatafora J."/>
            <person name="Crous P."/>
            <person name="Grigoriev I."/>
        </authorList>
    </citation>
    <scope>NUCLEOTIDE SEQUENCE</scope>
    <source>
        <strain evidence="15">CBS 101060</strain>
    </source>
</reference>
<keyword evidence="16" id="KW-1185">Reference proteome</keyword>
<evidence type="ECO:0000256" key="6">
    <source>
        <dbReference type="ARBA" id="ARBA00022833"/>
    </source>
</evidence>
<name>A0A9P4S535_9PEZI</name>
<dbReference type="Proteomes" id="UP000799429">
    <property type="component" value="Unassembled WGS sequence"/>
</dbReference>
<keyword evidence="7 12" id="KW-0904">Protein phosphatase</keyword>
<dbReference type="GO" id="GO:0043175">
    <property type="term" value="F:RNA polymerase core enzyme binding"/>
    <property type="evidence" value="ECO:0007669"/>
    <property type="project" value="UniProtKB-UniRule"/>
</dbReference>
<dbReference type="GO" id="GO:0008420">
    <property type="term" value="F:RNA polymerase II CTD heptapeptide repeat phosphatase activity"/>
    <property type="evidence" value="ECO:0007669"/>
    <property type="project" value="UniProtKB-UniRule"/>
</dbReference>
<dbReference type="PANTHER" id="PTHR14732">
    <property type="entry name" value="RNA POLYMERASE II SUBUNIT B1 CTD PHOSPHATASE RPAP2-RELATED"/>
    <property type="match status" value="1"/>
</dbReference>
<dbReference type="Gene3D" id="1.25.40.820">
    <property type="match status" value="1"/>
</dbReference>
<dbReference type="InterPro" id="IPR007308">
    <property type="entry name" value="Rtr1/RPAP2_dom"/>
</dbReference>
<dbReference type="GO" id="GO:0008270">
    <property type="term" value="F:zinc ion binding"/>
    <property type="evidence" value="ECO:0007669"/>
    <property type="project" value="UniProtKB-KW"/>
</dbReference>
<evidence type="ECO:0000256" key="9">
    <source>
        <dbReference type="ARBA" id="ARBA00047761"/>
    </source>
</evidence>
<evidence type="ECO:0000256" key="13">
    <source>
        <dbReference type="SAM" id="MobiDB-lite"/>
    </source>
</evidence>
<gene>
    <name evidence="15" type="ORF">M501DRAFT_940573</name>
</gene>
<evidence type="ECO:0000256" key="8">
    <source>
        <dbReference type="ARBA" id="ARBA00023242"/>
    </source>
</evidence>
<evidence type="ECO:0000256" key="3">
    <source>
        <dbReference type="ARBA" id="ARBA00022723"/>
    </source>
</evidence>
<dbReference type="InterPro" id="IPR039693">
    <property type="entry name" value="Rtr1/RPAP2"/>
</dbReference>
<dbReference type="OrthoDB" id="2590500at2759"/>
<comment type="catalytic activity">
    <reaction evidence="9 12">
        <text>O-phospho-L-seryl-[protein] + H2O = L-seryl-[protein] + phosphate</text>
        <dbReference type="Rhea" id="RHEA:20629"/>
        <dbReference type="Rhea" id="RHEA-COMP:9863"/>
        <dbReference type="Rhea" id="RHEA-COMP:11604"/>
        <dbReference type="ChEBI" id="CHEBI:15377"/>
        <dbReference type="ChEBI" id="CHEBI:29999"/>
        <dbReference type="ChEBI" id="CHEBI:43474"/>
        <dbReference type="ChEBI" id="CHEBI:83421"/>
        <dbReference type="EC" id="3.1.3.16"/>
    </reaction>
</comment>
<proteinExistence type="inferred from homology"/>
<feature type="compositionally biased region" description="Polar residues" evidence="13">
    <location>
        <begin position="7"/>
        <end position="20"/>
    </location>
</feature>